<proteinExistence type="predicted"/>
<sequence length="194" mass="22491">LEPLVTEEPESSFTSLAPFVNDYFVSGRRRLSEDVFPSGFYKFSRRSFIEPDLYVIGLIFVFREDQNTFLKGYETCAAVRMQSLPTTREVREFRGIILQQEEGIAIIASRKRAMTSSFNYLHRVASFDNNFWVGYITRTVPESSVDLRVTRLVYEYIPQNTSSVLQAARAKGFYTVEQLAPFHRRLLRPDVNFA</sequence>
<evidence type="ECO:0000313" key="1">
    <source>
        <dbReference type="EMBL" id="KKN04606.1"/>
    </source>
</evidence>
<gene>
    <name evidence="1" type="ORF">LCGC14_1095770</name>
</gene>
<feature type="non-terminal residue" evidence="1">
    <location>
        <position position="1"/>
    </location>
</feature>
<reference evidence="1" key="1">
    <citation type="journal article" date="2015" name="Nature">
        <title>Complex archaea that bridge the gap between prokaryotes and eukaryotes.</title>
        <authorList>
            <person name="Spang A."/>
            <person name="Saw J.H."/>
            <person name="Jorgensen S.L."/>
            <person name="Zaremba-Niedzwiedzka K."/>
            <person name="Martijn J."/>
            <person name="Lind A.E."/>
            <person name="van Eijk R."/>
            <person name="Schleper C."/>
            <person name="Guy L."/>
            <person name="Ettema T.J."/>
        </authorList>
    </citation>
    <scope>NUCLEOTIDE SEQUENCE</scope>
</reference>
<name>A0A0F9PU52_9ZZZZ</name>
<organism evidence="1">
    <name type="scientific">marine sediment metagenome</name>
    <dbReference type="NCBI Taxonomy" id="412755"/>
    <lineage>
        <taxon>unclassified sequences</taxon>
        <taxon>metagenomes</taxon>
        <taxon>ecological metagenomes</taxon>
    </lineage>
</organism>
<protein>
    <submittedName>
        <fullName evidence="1">Uncharacterized protein</fullName>
    </submittedName>
</protein>
<dbReference type="EMBL" id="LAZR01004899">
    <property type="protein sequence ID" value="KKN04606.1"/>
    <property type="molecule type" value="Genomic_DNA"/>
</dbReference>
<accession>A0A0F9PU52</accession>
<dbReference type="AlphaFoldDB" id="A0A0F9PU52"/>
<comment type="caution">
    <text evidence="1">The sequence shown here is derived from an EMBL/GenBank/DDBJ whole genome shotgun (WGS) entry which is preliminary data.</text>
</comment>